<evidence type="ECO:0000313" key="10">
    <source>
        <dbReference type="Proteomes" id="UP000310263"/>
    </source>
</evidence>
<keyword evidence="4" id="KW-0808">Transferase</keyword>
<dbReference type="InterPro" id="IPR041532">
    <property type="entry name" value="RlmI-like_PUA"/>
</dbReference>
<dbReference type="Pfam" id="PF10672">
    <property type="entry name" value="Methyltrans_SAM"/>
    <property type="match status" value="1"/>
</dbReference>
<dbReference type="Proteomes" id="UP000310263">
    <property type="component" value="Unassembled WGS sequence"/>
</dbReference>
<dbReference type="Gene3D" id="2.30.130.10">
    <property type="entry name" value="PUA domain"/>
    <property type="match status" value="1"/>
</dbReference>
<evidence type="ECO:0000256" key="6">
    <source>
        <dbReference type="ARBA" id="ARBA00038091"/>
    </source>
</evidence>
<gene>
    <name evidence="9" type="ORF">E5334_00490</name>
</gene>
<dbReference type="InterPro" id="IPR029063">
    <property type="entry name" value="SAM-dependent_MTases_sf"/>
</dbReference>
<protein>
    <submittedName>
        <fullName evidence="9">Class I SAM-dependent rRNA methyltransferase</fullName>
    </submittedName>
</protein>
<dbReference type="SUPFAM" id="SSF53335">
    <property type="entry name" value="S-adenosyl-L-methionine-dependent methyltransferases"/>
    <property type="match status" value="1"/>
</dbReference>
<dbReference type="SUPFAM" id="SSF88697">
    <property type="entry name" value="PUA domain-like"/>
    <property type="match status" value="1"/>
</dbReference>
<comment type="caution">
    <text evidence="9">The sequence shown here is derived from an EMBL/GenBank/DDBJ whole genome shotgun (WGS) entry which is preliminary data.</text>
</comment>
<dbReference type="OrthoDB" id="129465at2"/>
<keyword evidence="3 9" id="KW-0489">Methyltransferase</keyword>
<evidence type="ECO:0000313" key="9">
    <source>
        <dbReference type="EMBL" id="TGY63034.1"/>
    </source>
</evidence>
<dbReference type="EMBL" id="SRYE01000001">
    <property type="protein sequence ID" value="TGY63034.1"/>
    <property type="molecule type" value="Genomic_DNA"/>
</dbReference>
<keyword evidence="10" id="KW-1185">Reference proteome</keyword>
<organism evidence="9 10">
    <name type="scientific">Muricaecibacterium torontonense</name>
    <dbReference type="NCBI Taxonomy" id="3032871"/>
    <lineage>
        <taxon>Bacteria</taxon>
        <taxon>Bacillati</taxon>
        <taxon>Actinomycetota</taxon>
        <taxon>Coriobacteriia</taxon>
        <taxon>Coriobacteriales</taxon>
        <taxon>Atopobiaceae</taxon>
        <taxon>Muricaecibacterium</taxon>
    </lineage>
</organism>
<evidence type="ECO:0000256" key="5">
    <source>
        <dbReference type="ARBA" id="ARBA00022691"/>
    </source>
</evidence>
<dbReference type="PROSITE" id="PS50890">
    <property type="entry name" value="PUA"/>
    <property type="match status" value="1"/>
</dbReference>
<dbReference type="Gene3D" id="3.30.750.80">
    <property type="entry name" value="RNA methyltransferase domain (HRMD) like"/>
    <property type="match status" value="1"/>
</dbReference>
<dbReference type="InterPro" id="IPR036974">
    <property type="entry name" value="PUA_sf"/>
</dbReference>
<dbReference type="GO" id="GO:0005737">
    <property type="term" value="C:cytoplasm"/>
    <property type="evidence" value="ECO:0007669"/>
    <property type="project" value="UniProtKB-SubCell"/>
</dbReference>
<evidence type="ECO:0000256" key="3">
    <source>
        <dbReference type="ARBA" id="ARBA00022603"/>
    </source>
</evidence>
<dbReference type="Gene3D" id="3.40.50.150">
    <property type="entry name" value="Vaccinia Virus protein VP39"/>
    <property type="match status" value="1"/>
</dbReference>
<dbReference type="GO" id="GO:0003723">
    <property type="term" value="F:RNA binding"/>
    <property type="evidence" value="ECO:0007669"/>
    <property type="project" value="InterPro"/>
</dbReference>
<dbReference type="CDD" id="cd21153">
    <property type="entry name" value="PUA_RlmI"/>
    <property type="match status" value="1"/>
</dbReference>
<accession>A0A4S2F6S0</accession>
<dbReference type="CDD" id="cd11572">
    <property type="entry name" value="RlmI_M_like"/>
    <property type="match status" value="1"/>
</dbReference>
<dbReference type="AlphaFoldDB" id="A0A4S2F6S0"/>
<dbReference type="GO" id="GO:0008168">
    <property type="term" value="F:methyltransferase activity"/>
    <property type="evidence" value="ECO:0007669"/>
    <property type="project" value="UniProtKB-KW"/>
</dbReference>
<dbReference type="PANTHER" id="PTHR42873:SF1">
    <property type="entry name" value="S-ADENOSYLMETHIONINE-DEPENDENT METHYLTRANSFERASE DOMAIN-CONTAINING PROTEIN"/>
    <property type="match status" value="1"/>
</dbReference>
<comment type="similarity">
    <text evidence="6">Belongs to the methyltransferase superfamily. RlmI family.</text>
</comment>
<evidence type="ECO:0000259" key="8">
    <source>
        <dbReference type="Pfam" id="PF17785"/>
    </source>
</evidence>
<evidence type="ECO:0000256" key="4">
    <source>
        <dbReference type="ARBA" id="ARBA00022679"/>
    </source>
</evidence>
<sequence>MKQQRPYARAIVTKKAARALAAGHPWVFAGEVLAVEPGLDGSPVENGCLVDVLEKNGTYQGTGLLSAESKIRVRLISRNANDRFDGAFWHRKAAWAWEYRKTTMGHRALPGCEPDTCCCRVVFSEADGFPGLVVDRYEDVLVSQVGTVGMERLRLQVYGALLDVLRADGADIRAIFERNDGKTRRLEGLPSYQGFWDGGGWDGQVSVPDSPQVAAHENGIAYALDLAHSQKTGFFLDQKYNRRAVRDLAAGKRVLDCFSHVGPFGLNAAAGGAAFTRCVDISQTACDLAAANARLNGLDGSMAFTCANVFEYLDALLADKRFLKDQGGPFDLIVLDPPAFTKSRSTRGSAARGYREINNQAMRLLPRGGYLATCSCSHFMDAEHLKAAIAQAAHDAHVQLRQVEERQQAPDHPIVWGIPETHYLDFFIFQVV</sequence>
<feature type="domain" description="S-adenosylmethionine-dependent methyltransferase" evidence="7">
    <location>
        <begin position="216"/>
        <end position="411"/>
    </location>
</feature>
<dbReference type="PANTHER" id="PTHR42873">
    <property type="entry name" value="RIBOSOMAL RNA LARGE SUBUNIT METHYLTRANSFERASE"/>
    <property type="match status" value="1"/>
</dbReference>
<comment type="subcellular location">
    <subcellularLocation>
        <location evidence="1">Cytoplasm</location>
    </subcellularLocation>
</comment>
<feature type="domain" description="RlmI-like PUA" evidence="8">
    <location>
        <begin position="11"/>
        <end position="78"/>
    </location>
</feature>
<keyword evidence="2" id="KW-0963">Cytoplasm</keyword>
<name>A0A4S2F6S0_9ACTN</name>
<evidence type="ECO:0000259" key="7">
    <source>
        <dbReference type="Pfam" id="PF10672"/>
    </source>
</evidence>
<dbReference type="RefSeq" id="WP_136011659.1">
    <property type="nucleotide sequence ID" value="NZ_SRYE01000001.1"/>
</dbReference>
<evidence type="ECO:0000256" key="2">
    <source>
        <dbReference type="ARBA" id="ARBA00022490"/>
    </source>
</evidence>
<dbReference type="GO" id="GO:0032259">
    <property type="term" value="P:methylation"/>
    <property type="evidence" value="ECO:0007669"/>
    <property type="project" value="UniProtKB-KW"/>
</dbReference>
<dbReference type="InterPro" id="IPR019614">
    <property type="entry name" value="SAM-dep_methyl-trfase"/>
</dbReference>
<dbReference type="InterPro" id="IPR015947">
    <property type="entry name" value="PUA-like_sf"/>
</dbReference>
<evidence type="ECO:0000256" key="1">
    <source>
        <dbReference type="ARBA" id="ARBA00004496"/>
    </source>
</evidence>
<reference evidence="9 10" key="1">
    <citation type="submission" date="2019-04" db="EMBL/GenBank/DDBJ databases">
        <title>Microbes associate with the intestines of laboratory mice.</title>
        <authorList>
            <person name="Navarre W."/>
            <person name="Wong E."/>
            <person name="Huang K."/>
            <person name="Tropini C."/>
            <person name="Ng K."/>
            <person name="Yu B."/>
        </authorList>
    </citation>
    <scope>NUCLEOTIDE SEQUENCE [LARGE SCALE GENOMIC DNA]</scope>
    <source>
        <strain evidence="9 10">NM07_P-09</strain>
    </source>
</reference>
<dbReference type="Pfam" id="PF17785">
    <property type="entry name" value="PUA_3"/>
    <property type="match status" value="1"/>
</dbReference>
<proteinExistence type="inferred from homology"/>
<keyword evidence="5" id="KW-0949">S-adenosyl-L-methionine</keyword>